<organism evidence="8">
    <name type="scientific">Thermosulfurimonas dismutans</name>
    <dbReference type="NCBI Taxonomy" id="999894"/>
    <lineage>
        <taxon>Bacteria</taxon>
        <taxon>Pseudomonadati</taxon>
        <taxon>Thermodesulfobacteriota</taxon>
        <taxon>Thermodesulfobacteria</taxon>
        <taxon>Thermodesulfobacteriales</taxon>
        <taxon>Thermodesulfobacteriaceae</taxon>
        <taxon>Thermosulfurimonas</taxon>
    </lineage>
</organism>
<dbReference type="Pfam" id="PF17805">
    <property type="entry name" value="AsnC_trans_reg2"/>
    <property type="match status" value="2"/>
</dbReference>
<dbReference type="Pfam" id="PF22451">
    <property type="entry name" value="NirdL-like_HTH"/>
    <property type="match status" value="2"/>
</dbReference>
<dbReference type="InterPro" id="IPR036388">
    <property type="entry name" value="WH-like_DNA-bd_sf"/>
</dbReference>
<accession>A0A7C3CFE3</accession>
<name>A0A7C3CFE3_9BACT</name>
<dbReference type="EMBL" id="DRMH01000020">
    <property type="protein sequence ID" value="HFC97267.1"/>
    <property type="molecule type" value="Genomic_DNA"/>
</dbReference>
<evidence type="ECO:0000256" key="2">
    <source>
        <dbReference type="ARBA" id="ARBA00023444"/>
    </source>
</evidence>
<dbReference type="InterPro" id="IPR019888">
    <property type="entry name" value="Tscrpt_reg_AsnC-like"/>
</dbReference>
<dbReference type="PANTHER" id="PTHR43413:SF1">
    <property type="entry name" value="SIROHEME DECARBOXYLASE NIRL SUBUNIT"/>
    <property type="match status" value="1"/>
</dbReference>
<comment type="pathway">
    <text evidence="2">Porphyrin-containing compound metabolism.</text>
</comment>
<comment type="caution">
    <text evidence="8">The sequence shown here is derived from an EMBL/GenBank/DDBJ whole genome shotgun (WGS) entry which is preliminary data.</text>
</comment>
<comment type="catalytic activity">
    <reaction evidence="5">
        <text>siroheme + 2 H(+) = 12,18-didecarboxysiroheme + 2 CO2</text>
        <dbReference type="Rhea" id="RHEA:19093"/>
        <dbReference type="ChEBI" id="CHEBI:15378"/>
        <dbReference type="ChEBI" id="CHEBI:16526"/>
        <dbReference type="ChEBI" id="CHEBI:60052"/>
        <dbReference type="ChEBI" id="CHEBI:140497"/>
        <dbReference type="EC" id="4.1.1.111"/>
    </reaction>
</comment>
<sequence>METEDRKLLTLVQKEFPLVPRPYALLGESLGLSEEEVLARLVRLTREGILRQIGAIFNPGALGYRTTLVAFAVPEALREEAARIINQHPGVSHNYLRDHRFNFWFTLAVPPGKDLEEEVKDLARRSSAEDYLLLPIKRVFRIAVIFDLEEGQTGDGNFTYSGTIQNPDPRTVKLVRATQEPLPLIPRPFREVAHRAEVSEEELLAWIEEMLRRGVMRRFAGLVRHHRAGFRENVMVAWRIPETRVEEIGRALAREPGITHCYERVSYPRWPYNLYTMIHAPRRVEDRLREISRRYALSDFLALRTLREYKKIRLKLFLEGNGENSAGSAPPREDRPN</sequence>
<evidence type="ECO:0000259" key="7">
    <source>
        <dbReference type="Pfam" id="PF22451"/>
    </source>
</evidence>
<protein>
    <recommendedName>
        <fullName evidence="4">siroheme decarboxylase</fullName>
        <ecNumber evidence="4">4.1.1.111</ecNumber>
    </recommendedName>
</protein>
<dbReference type="InterPro" id="IPR053953">
    <property type="entry name" value="NirdL-like_HTH"/>
</dbReference>
<proteinExistence type="inferred from homology"/>
<gene>
    <name evidence="8" type="ORF">ENJ40_02250</name>
</gene>
<evidence type="ECO:0000256" key="1">
    <source>
        <dbReference type="ARBA" id="ARBA00023239"/>
    </source>
</evidence>
<evidence type="ECO:0000259" key="6">
    <source>
        <dbReference type="Pfam" id="PF17805"/>
    </source>
</evidence>
<dbReference type="Gene3D" id="1.10.10.10">
    <property type="entry name" value="Winged helix-like DNA-binding domain superfamily/Winged helix DNA-binding domain"/>
    <property type="match status" value="1"/>
</dbReference>
<feature type="domain" description="Siroheme decarboxylase AsnC-like ligand binding" evidence="6">
    <location>
        <begin position="62"/>
        <end position="140"/>
    </location>
</feature>
<dbReference type="Gene3D" id="3.30.70.3460">
    <property type="match status" value="2"/>
</dbReference>
<dbReference type="Proteomes" id="UP000886043">
    <property type="component" value="Unassembled WGS sequence"/>
</dbReference>
<dbReference type="EC" id="4.1.1.111" evidence="4"/>
<evidence type="ECO:0000256" key="3">
    <source>
        <dbReference type="ARBA" id="ARBA00023457"/>
    </source>
</evidence>
<comment type="similarity">
    <text evidence="3">Belongs to the Ahb/Nir family.</text>
</comment>
<keyword evidence="1" id="KW-0456">Lyase</keyword>
<evidence type="ECO:0000256" key="5">
    <source>
        <dbReference type="ARBA" id="ARBA00048470"/>
    </source>
</evidence>
<feature type="domain" description="Siroheme decarboxylase NirL-like HTH" evidence="7">
    <location>
        <begin position="173"/>
        <end position="217"/>
    </location>
</feature>
<feature type="domain" description="Siroheme decarboxylase AsnC-like ligand binding" evidence="6">
    <location>
        <begin position="227"/>
        <end position="310"/>
    </location>
</feature>
<dbReference type="AlphaFoldDB" id="A0A7C3CFE3"/>
<dbReference type="PANTHER" id="PTHR43413">
    <property type="entry name" value="TRANSCRIPTIONAL REGULATOR, ASNC FAMILY"/>
    <property type="match status" value="1"/>
</dbReference>
<feature type="domain" description="Siroheme decarboxylase NirL-like HTH" evidence="7">
    <location>
        <begin position="5"/>
        <end position="51"/>
    </location>
</feature>
<dbReference type="SMART" id="SM00344">
    <property type="entry name" value="HTH_ASNC"/>
    <property type="match status" value="1"/>
</dbReference>
<reference evidence="8" key="1">
    <citation type="journal article" date="2020" name="mSystems">
        <title>Genome- and Community-Level Interaction Insights into Carbon Utilization and Element Cycling Functions of Hydrothermarchaeota in Hydrothermal Sediment.</title>
        <authorList>
            <person name="Zhou Z."/>
            <person name="Liu Y."/>
            <person name="Xu W."/>
            <person name="Pan J."/>
            <person name="Luo Z.H."/>
            <person name="Li M."/>
        </authorList>
    </citation>
    <scope>NUCLEOTIDE SEQUENCE [LARGE SCALE GENOMIC DNA]</scope>
    <source>
        <strain evidence="8">HyVt-483</strain>
    </source>
</reference>
<dbReference type="InterPro" id="IPR040523">
    <property type="entry name" value="AsnC_trans_reg2"/>
</dbReference>
<dbReference type="InterPro" id="IPR050684">
    <property type="entry name" value="HTH-Siroheme_Decarb"/>
</dbReference>
<evidence type="ECO:0000313" key="8">
    <source>
        <dbReference type="EMBL" id="HFC97267.1"/>
    </source>
</evidence>
<dbReference type="GO" id="GO:0016829">
    <property type="term" value="F:lyase activity"/>
    <property type="evidence" value="ECO:0007669"/>
    <property type="project" value="UniProtKB-KW"/>
</dbReference>
<evidence type="ECO:0000256" key="4">
    <source>
        <dbReference type="ARBA" id="ARBA00023471"/>
    </source>
</evidence>